<keyword evidence="2 9" id="KW-0808">Transferase</keyword>
<comment type="cofactor">
    <cofactor evidence="9">
        <name>Mg(2+)</name>
        <dbReference type="ChEBI" id="CHEBI:18420"/>
    </cofactor>
    <text evidence="9">Binds 1 Mg(2+) ion per monomer.</text>
</comment>
<dbReference type="PANTHER" id="PTHR10256">
    <property type="entry name" value="SELENIDE, WATER DIKINASE"/>
    <property type="match status" value="1"/>
</dbReference>
<dbReference type="Gene3D" id="3.90.650.10">
    <property type="entry name" value="PurM-like C-terminal domain"/>
    <property type="match status" value="1"/>
</dbReference>
<keyword evidence="13" id="KW-1185">Reference proteome</keyword>
<keyword evidence="7 9" id="KW-0460">Magnesium</keyword>
<keyword evidence="4 9" id="KW-0547">Nucleotide-binding</keyword>
<dbReference type="Pfam" id="PF02769">
    <property type="entry name" value="AIRS_C"/>
    <property type="match status" value="1"/>
</dbReference>
<dbReference type="Pfam" id="PF00586">
    <property type="entry name" value="AIRS"/>
    <property type="match status" value="1"/>
</dbReference>
<organism evidence="12 13">
    <name type="scientific">[Bacillus] enclensis</name>
    <dbReference type="NCBI Taxonomy" id="1402860"/>
    <lineage>
        <taxon>Bacteria</taxon>
        <taxon>Bacillati</taxon>
        <taxon>Bacillota</taxon>
        <taxon>Bacilli</taxon>
        <taxon>Bacillales</taxon>
        <taxon>Bacillaceae</taxon>
        <taxon>Rossellomorea</taxon>
    </lineage>
</organism>
<dbReference type="NCBIfam" id="TIGR00476">
    <property type="entry name" value="selD"/>
    <property type="match status" value="1"/>
</dbReference>
<feature type="binding site" description="in other chain" evidence="9">
    <location>
        <begin position="19"/>
        <end position="21"/>
    </location>
    <ligand>
        <name>ATP</name>
        <dbReference type="ChEBI" id="CHEBI:30616"/>
        <note>ligand shared between dimeric partners</note>
    </ligand>
</feature>
<dbReference type="InterPro" id="IPR036676">
    <property type="entry name" value="PurM-like_C_sf"/>
</dbReference>
<dbReference type="HAMAP" id="MF_00625">
    <property type="entry name" value="SelD"/>
    <property type="match status" value="1"/>
</dbReference>
<feature type="binding site" evidence="9">
    <location>
        <position position="62"/>
    </location>
    <ligand>
        <name>Mg(2+)</name>
        <dbReference type="ChEBI" id="CHEBI:18420"/>
    </ligand>
</feature>
<evidence type="ECO:0000256" key="3">
    <source>
        <dbReference type="ARBA" id="ARBA00022723"/>
    </source>
</evidence>
<evidence type="ECO:0000256" key="1">
    <source>
        <dbReference type="ARBA" id="ARBA00008026"/>
    </source>
</evidence>
<feature type="binding site" evidence="9">
    <location>
        <position position="22"/>
    </location>
    <ligand>
        <name>Mg(2+)</name>
        <dbReference type="ChEBI" id="CHEBI:18420"/>
    </ligand>
</feature>
<dbReference type="InterPro" id="IPR016188">
    <property type="entry name" value="PurM-like_N"/>
</dbReference>
<evidence type="ECO:0000256" key="4">
    <source>
        <dbReference type="ARBA" id="ARBA00022741"/>
    </source>
</evidence>
<evidence type="ECO:0000256" key="6">
    <source>
        <dbReference type="ARBA" id="ARBA00022840"/>
    </source>
</evidence>
<sequence>MRQLPPQTKHEELLVGNESADDAGIYQLTDEIALVQTVDYFTPVVDDPYLFGQIAAANALSDVYAMGGTPKTVMNIVGFPIKKLGGDVLASILAGAQSKVTEAGAVTVGGHSIDDQEPKFGLSVTGVVHPRKYWTNIGAAPGDAIVLTKPIGVGILTTGIKRQAVTKVQENEVVEAMRTLNKEASEVLREYPANAVTDVTGFGLMGHAFEMAGGSDVTFHINYDSIPQLPGTKELALKGIIPGGSKANHQWLKDDVLFDPVLTSEDQLILCDSITSGGLLISMPKEQAKRYQEEMKRRSLHAWIIGEVTEKADKRLYVTK</sequence>
<name>A0A0V8HJZ0_9BACI</name>
<dbReference type="InterPro" id="IPR036921">
    <property type="entry name" value="PurM-like_N_sf"/>
</dbReference>
<evidence type="ECO:0000259" key="11">
    <source>
        <dbReference type="Pfam" id="PF02769"/>
    </source>
</evidence>
<evidence type="ECO:0000256" key="7">
    <source>
        <dbReference type="ARBA" id="ARBA00022842"/>
    </source>
</evidence>
<keyword evidence="5 9" id="KW-0418">Kinase</keyword>
<evidence type="ECO:0000256" key="8">
    <source>
        <dbReference type="ARBA" id="ARBA00023266"/>
    </source>
</evidence>
<dbReference type="SUPFAM" id="SSF56042">
    <property type="entry name" value="PurM C-terminal domain-like"/>
    <property type="match status" value="1"/>
</dbReference>
<reference evidence="13" key="1">
    <citation type="submission" date="2016-08" db="EMBL/GenBank/DDBJ databases">
        <authorList>
            <person name="Varghese N."/>
            <person name="Submissions Spin"/>
        </authorList>
    </citation>
    <scope>NUCLEOTIDE SEQUENCE [LARGE SCALE GENOMIC DNA]</scope>
    <source>
        <strain evidence="13">SGD-1123</strain>
    </source>
</reference>
<comment type="function">
    <text evidence="9">Synthesizes selenophosphate from selenide and ATP.</text>
</comment>
<comment type="caution">
    <text evidence="9">Lacks conserved residue(s) required for the propagation of feature annotation.</text>
</comment>
<feature type="binding site" description="in other chain" evidence="9">
    <location>
        <position position="39"/>
    </location>
    <ligand>
        <name>ATP</name>
        <dbReference type="ChEBI" id="CHEBI:30616"/>
        <note>ligand shared between dimeric partners</note>
    </ligand>
</feature>
<dbReference type="FunFam" id="3.90.650.10:FF:000004">
    <property type="entry name" value="Selenide, water dikinase"/>
    <property type="match status" value="1"/>
</dbReference>
<dbReference type="GO" id="GO:0005524">
    <property type="term" value="F:ATP binding"/>
    <property type="evidence" value="ECO:0007669"/>
    <property type="project" value="UniProtKB-UniRule"/>
</dbReference>
<feature type="binding site" evidence="9">
    <location>
        <position position="198"/>
    </location>
    <ligand>
        <name>Mg(2+)</name>
        <dbReference type="ChEBI" id="CHEBI:18420"/>
    </ligand>
</feature>
<dbReference type="AlphaFoldDB" id="A0A0V8HJZ0"/>
<dbReference type="PANTHER" id="PTHR10256:SF0">
    <property type="entry name" value="INACTIVE SELENIDE, WATER DIKINASE-LIKE PROTEIN-RELATED"/>
    <property type="match status" value="1"/>
</dbReference>
<dbReference type="EC" id="2.7.9.3" evidence="9"/>
<feature type="domain" description="PurM-like N-terminal" evidence="10">
    <location>
        <begin position="21"/>
        <end position="128"/>
    </location>
</feature>
<feature type="binding site" description="in other chain" evidence="9">
    <location>
        <position position="62"/>
    </location>
    <ligand>
        <name>ATP</name>
        <dbReference type="ChEBI" id="CHEBI:30616"/>
        <note>ligand shared between dimeric partners</note>
    </ligand>
</feature>
<evidence type="ECO:0000313" key="12">
    <source>
        <dbReference type="EMBL" id="SCC09843.1"/>
    </source>
</evidence>
<evidence type="ECO:0000256" key="9">
    <source>
        <dbReference type="HAMAP-Rule" id="MF_00625"/>
    </source>
</evidence>
<accession>A0A0V8HJZ0</accession>
<dbReference type="GO" id="GO:0004756">
    <property type="term" value="F:selenide, water dikinase activity"/>
    <property type="evidence" value="ECO:0007669"/>
    <property type="project" value="UniProtKB-UniRule"/>
</dbReference>
<dbReference type="Proteomes" id="UP000181997">
    <property type="component" value="Unassembled WGS sequence"/>
</dbReference>
<keyword evidence="3 9" id="KW-0479">Metal-binding</keyword>
<feature type="binding site" evidence="9">
    <location>
        <begin position="110"/>
        <end position="112"/>
    </location>
    <ligand>
        <name>ATP</name>
        <dbReference type="ChEBI" id="CHEBI:30616"/>
        <note>ligand shared between dimeric partners</note>
    </ligand>
</feature>
<keyword evidence="6 9" id="KW-0067">ATP-binding</keyword>
<feature type="domain" description="PurM-like C-terminal" evidence="11">
    <location>
        <begin position="141"/>
        <end position="318"/>
    </location>
</feature>
<dbReference type="SUPFAM" id="SSF55326">
    <property type="entry name" value="PurM N-terminal domain-like"/>
    <property type="match status" value="1"/>
</dbReference>
<keyword evidence="8 9" id="KW-0711">Selenium</keyword>
<comment type="subunit">
    <text evidence="9">Homodimer.</text>
</comment>
<evidence type="ECO:0000256" key="5">
    <source>
        <dbReference type="ARBA" id="ARBA00022777"/>
    </source>
</evidence>
<dbReference type="GO" id="GO:0000287">
    <property type="term" value="F:magnesium ion binding"/>
    <property type="evidence" value="ECO:0007669"/>
    <property type="project" value="UniProtKB-UniRule"/>
</dbReference>
<dbReference type="GO" id="GO:0016260">
    <property type="term" value="P:selenocysteine biosynthetic process"/>
    <property type="evidence" value="ECO:0007669"/>
    <property type="project" value="InterPro"/>
</dbReference>
<comment type="similarity">
    <text evidence="1 9">Belongs to the selenophosphate synthase 1 family. Class I subfamily.</text>
</comment>
<dbReference type="InterPro" id="IPR010918">
    <property type="entry name" value="PurM-like_C_dom"/>
</dbReference>
<proteinExistence type="inferred from homology"/>
<dbReference type="PIRSF" id="PIRSF036407">
    <property type="entry name" value="Selenphspht_syn"/>
    <property type="match status" value="1"/>
</dbReference>
<dbReference type="InterPro" id="IPR004536">
    <property type="entry name" value="SPS/SelD"/>
</dbReference>
<dbReference type="InterPro" id="IPR023061">
    <property type="entry name" value="SelD_I"/>
</dbReference>
<evidence type="ECO:0000256" key="2">
    <source>
        <dbReference type="ARBA" id="ARBA00022679"/>
    </source>
</evidence>
<dbReference type="Gene3D" id="3.30.1330.10">
    <property type="entry name" value="PurM-like, N-terminal domain"/>
    <property type="match status" value="1"/>
</dbReference>
<protein>
    <recommendedName>
        <fullName evidence="9">Selenide, water dikinase</fullName>
        <ecNumber evidence="9">2.7.9.3</ecNumber>
    </recommendedName>
    <alternativeName>
        <fullName evidence="9">Selenium donor protein</fullName>
    </alternativeName>
    <alternativeName>
        <fullName evidence="9">Selenophosphate synthase</fullName>
    </alternativeName>
</protein>
<evidence type="ECO:0000259" key="10">
    <source>
        <dbReference type="Pfam" id="PF00586"/>
    </source>
</evidence>
<dbReference type="CDD" id="cd02195">
    <property type="entry name" value="SelD"/>
    <property type="match status" value="1"/>
</dbReference>
<dbReference type="GO" id="GO:0005737">
    <property type="term" value="C:cytoplasm"/>
    <property type="evidence" value="ECO:0007669"/>
    <property type="project" value="TreeGrafter"/>
</dbReference>
<evidence type="ECO:0000313" key="13">
    <source>
        <dbReference type="Proteomes" id="UP000181997"/>
    </source>
</evidence>
<dbReference type="EMBL" id="FMAU01000002">
    <property type="protein sequence ID" value="SCC09843.1"/>
    <property type="molecule type" value="Genomic_DNA"/>
</dbReference>
<comment type="catalytic activity">
    <reaction evidence="9">
        <text>hydrogenselenide + ATP + H2O = selenophosphate + AMP + phosphate + 2 H(+)</text>
        <dbReference type="Rhea" id="RHEA:18737"/>
        <dbReference type="ChEBI" id="CHEBI:15377"/>
        <dbReference type="ChEBI" id="CHEBI:15378"/>
        <dbReference type="ChEBI" id="CHEBI:16144"/>
        <dbReference type="ChEBI" id="CHEBI:29317"/>
        <dbReference type="ChEBI" id="CHEBI:30616"/>
        <dbReference type="ChEBI" id="CHEBI:43474"/>
        <dbReference type="ChEBI" id="CHEBI:456215"/>
        <dbReference type="EC" id="2.7.9.3"/>
    </reaction>
</comment>
<gene>
    <name evidence="9" type="primary">selD</name>
    <name evidence="12" type="ORF">GA0061094_2474</name>
</gene>
<dbReference type="NCBIfam" id="NF002098">
    <property type="entry name" value="PRK00943.1"/>
    <property type="match status" value="1"/>
</dbReference>